<dbReference type="OrthoDB" id="6874995at2759"/>
<accession>A0A1E1WC92</accession>
<gene>
    <name evidence="1" type="ORF">g.5455</name>
</gene>
<name>A0A1E1WC92_PECGO</name>
<evidence type="ECO:0000313" key="1">
    <source>
        <dbReference type="EMBL" id="JAT84598.1"/>
    </source>
</evidence>
<protein>
    <submittedName>
        <fullName evidence="1">Uncharacterized protein</fullName>
    </submittedName>
</protein>
<sequence>MKNCLHKPRKPMVPLKTLDIIFRRRHLKNTQFYFTNRKHAFTEDKPGQKKITPFRIPRSQNLLSYIKYSDRKEKALSRQRIKQPLHLKDNLKIAATRDISKRLFIQPVPDDVRAVVEIHPEFYTVIEGRPLRFHDDIKSYLFNIRNFAMYRQQIGYRRDLILKIDQTMIEESNLYDEILENLKQHIKNFQKYLTEDYKDACAKVSMAEKIYEDLLEKSSEILSYITQITIINNIIFKLDSIRNVLKGYRTYLLFAAPLYWRQEFDESYKRFDSSMLLIRSEEFITENDLVDTLDIDKIVETARIELTKPYLPHMYFKQPNEMLYLFRTMELQSREYLIQLSKSDIPHRMLQSRIKRLKLSTKQELDLSQYYIDSVSKEIERELYNEIYLQEKFLRILNGTFYDTIASPDVLKLKICVEYVYERILGKSDEGHECLRDPMRILEVMYEEYNLKLDGLDFKIVNEARSDFFAQDLKMMRDAYHAQRVLREFREMTNAMNKAFLPPAHFTRPVIGKFLNKKAKSVAAAAEKRKARFASGDRVRHKKYKVTEEQREDLYLFTEWCDAMNPAPFLKDIETYIKPTFAMVTKSTASRLIFE</sequence>
<dbReference type="EMBL" id="GDQN01006456">
    <property type="protein sequence ID" value="JAT84598.1"/>
    <property type="molecule type" value="Transcribed_RNA"/>
</dbReference>
<dbReference type="AlphaFoldDB" id="A0A1E1WC92"/>
<reference evidence="1" key="1">
    <citation type="submission" date="2015-09" db="EMBL/GenBank/DDBJ databases">
        <title>De novo assembly of Pectinophora gossypiella (Pink Bollworm) gut transcriptome.</title>
        <authorList>
            <person name="Tassone E.E."/>
        </authorList>
    </citation>
    <scope>NUCLEOTIDE SEQUENCE</scope>
</reference>
<proteinExistence type="predicted"/>
<organism evidence="1">
    <name type="scientific">Pectinophora gossypiella</name>
    <name type="common">Cotton pink bollworm</name>
    <name type="synonym">Depressaria gossypiella</name>
    <dbReference type="NCBI Taxonomy" id="13191"/>
    <lineage>
        <taxon>Eukaryota</taxon>
        <taxon>Metazoa</taxon>
        <taxon>Ecdysozoa</taxon>
        <taxon>Arthropoda</taxon>
        <taxon>Hexapoda</taxon>
        <taxon>Insecta</taxon>
        <taxon>Pterygota</taxon>
        <taxon>Neoptera</taxon>
        <taxon>Endopterygota</taxon>
        <taxon>Lepidoptera</taxon>
        <taxon>Glossata</taxon>
        <taxon>Ditrysia</taxon>
        <taxon>Gelechioidea</taxon>
        <taxon>Gelechiidae</taxon>
        <taxon>Apatetrinae</taxon>
        <taxon>Pectinophora</taxon>
    </lineage>
</organism>